<feature type="region of interest" description="Disordered" evidence="1">
    <location>
        <begin position="60"/>
        <end position="198"/>
    </location>
</feature>
<feature type="compositionally biased region" description="Pro residues" evidence="1">
    <location>
        <begin position="94"/>
        <end position="104"/>
    </location>
</feature>
<dbReference type="EMBL" id="JACHGF010000002">
    <property type="protein sequence ID" value="MBB5283170.1"/>
    <property type="molecule type" value="Genomic_DNA"/>
</dbReference>
<feature type="transmembrane region" description="Helical" evidence="2">
    <location>
        <begin position="12"/>
        <end position="33"/>
    </location>
</feature>
<dbReference type="AlphaFoldDB" id="A0A840TT37"/>
<evidence type="ECO:0000256" key="2">
    <source>
        <dbReference type="SAM" id="Phobius"/>
    </source>
</evidence>
<dbReference type="RefSeq" id="WP_184172330.1">
    <property type="nucleotide sequence ID" value="NZ_JACHGF010000002.1"/>
</dbReference>
<name>A0A840TT37_9BACT</name>
<feature type="compositionally biased region" description="Low complexity" evidence="1">
    <location>
        <begin position="137"/>
        <end position="150"/>
    </location>
</feature>
<sequence length="308" mass="32796">MLAVNAEDRQRIALSWAMSIGITLLVLTTFYFIRLSRSTPQAVPMELFLEVNYGVDKVGSGNIQTFNKANDSKVAENMRRDDEPREQKAVTPPRTVPTPPTPRPEPTKPTTRATEKVIASRVESPVEEAEKPEPKKVTSASTPATAPVAKAEPEKKINNDALFKKSSGSSSGSNGTSGTKSGVGGNNNGDDASGVGDKGAKDGSLYSKNYNGGGGGGGTNVGLNLNGWGWSRPPVVNDKSDATGDITFKIFVDRNGRVKNVITQSTTVTDYSVVNQYKNAVRALTFIAKSANVPDESEGTITFKIRAN</sequence>
<accession>A0A840TT37</accession>
<evidence type="ECO:0000313" key="3">
    <source>
        <dbReference type="EMBL" id="MBB5283170.1"/>
    </source>
</evidence>
<evidence type="ECO:0000313" key="4">
    <source>
        <dbReference type="Proteomes" id="UP000557307"/>
    </source>
</evidence>
<proteinExistence type="predicted"/>
<feature type="compositionally biased region" description="Basic and acidic residues" evidence="1">
    <location>
        <begin position="70"/>
        <end position="88"/>
    </location>
</feature>
<reference evidence="3 4" key="1">
    <citation type="submission" date="2020-08" db="EMBL/GenBank/DDBJ databases">
        <title>Genomic Encyclopedia of Type Strains, Phase IV (KMG-IV): sequencing the most valuable type-strain genomes for metagenomic binning, comparative biology and taxonomic classification.</title>
        <authorList>
            <person name="Goeker M."/>
        </authorList>
    </citation>
    <scope>NUCLEOTIDE SEQUENCE [LARGE SCALE GENOMIC DNA]</scope>
    <source>
        <strain evidence="3 4">DSM 105074</strain>
    </source>
</reference>
<keyword evidence="4" id="KW-1185">Reference proteome</keyword>
<evidence type="ECO:0000256" key="1">
    <source>
        <dbReference type="SAM" id="MobiDB-lite"/>
    </source>
</evidence>
<feature type="compositionally biased region" description="Low complexity" evidence="1">
    <location>
        <begin position="164"/>
        <end position="180"/>
    </location>
</feature>
<dbReference type="Proteomes" id="UP000557307">
    <property type="component" value="Unassembled WGS sequence"/>
</dbReference>
<gene>
    <name evidence="3" type="ORF">HNQ92_001296</name>
</gene>
<keyword evidence="2" id="KW-0812">Transmembrane</keyword>
<keyword evidence="2" id="KW-0472">Membrane</keyword>
<keyword evidence="2" id="KW-1133">Transmembrane helix</keyword>
<comment type="caution">
    <text evidence="3">The sequence shown here is derived from an EMBL/GenBank/DDBJ whole genome shotgun (WGS) entry which is preliminary data.</text>
</comment>
<organism evidence="3 4">
    <name type="scientific">Rhabdobacter roseus</name>
    <dbReference type="NCBI Taxonomy" id="1655419"/>
    <lineage>
        <taxon>Bacteria</taxon>
        <taxon>Pseudomonadati</taxon>
        <taxon>Bacteroidota</taxon>
        <taxon>Cytophagia</taxon>
        <taxon>Cytophagales</taxon>
        <taxon>Cytophagaceae</taxon>
        <taxon>Rhabdobacter</taxon>
    </lineage>
</organism>
<protein>
    <submittedName>
        <fullName evidence="3">Uncharacterized protein</fullName>
    </submittedName>
</protein>